<dbReference type="Pfam" id="PF02823">
    <property type="entry name" value="ATP-synt_DE_N"/>
    <property type="match status" value="1"/>
</dbReference>
<comment type="subunit">
    <text evidence="8 9">F-type ATPases have 2 components, CF(1) - the catalytic core - and CF(0) - the membrane proton channel. CF(1) has five subunits: alpha(3), beta(3), gamma(1), delta(1), epsilon(1). CF(0) has three main subunits: a, b and c.</text>
</comment>
<dbReference type="CDD" id="cd12152">
    <property type="entry name" value="F1-ATPase_delta"/>
    <property type="match status" value="1"/>
</dbReference>
<dbReference type="PANTHER" id="PTHR13822">
    <property type="entry name" value="ATP SYNTHASE DELTA/EPSILON CHAIN"/>
    <property type="match status" value="1"/>
</dbReference>
<dbReference type="InterPro" id="IPR036771">
    <property type="entry name" value="ATPsynth_dsu/esu_N"/>
</dbReference>
<dbReference type="GO" id="GO:0045259">
    <property type="term" value="C:proton-transporting ATP synthase complex"/>
    <property type="evidence" value="ECO:0007669"/>
    <property type="project" value="UniProtKB-KW"/>
</dbReference>
<dbReference type="eggNOG" id="COG0355">
    <property type="taxonomic scope" value="Bacteria"/>
</dbReference>
<keyword evidence="5 8" id="KW-0472">Membrane</keyword>
<dbReference type="GO" id="GO:0005524">
    <property type="term" value="F:ATP binding"/>
    <property type="evidence" value="ECO:0007669"/>
    <property type="project" value="UniProtKB-UniRule"/>
</dbReference>
<keyword evidence="3 8" id="KW-0813">Transport</keyword>
<dbReference type="NCBIfam" id="TIGR01216">
    <property type="entry name" value="ATP_synt_epsi"/>
    <property type="match status" value="1"/>
</dbReference>
<accession>D1AUS9</accession>
<dbReference type="AlphaFoldDB" id="D1AUS9"/>
<evidence type="ECO:0000256" key="7">
    <source>
        <dbReference type="ARBA" id="ARBA00023310"/>
    </source>
</evidence>
<evidence type="ECO:0000256" key="1">
    <source>
        <dbReference type="ARBA" id="ARBA00004184"/>
    </source>
</evidence>
<keyword evidence="7 8" id="KW-0066">ATP synthesis</keyword>
<keyword evidence="6 8" id="KW-0139">CF(1)</keyword>
<evidence type="ECO:0000313" key="11">
    <source>
        <dbReference type="EMBL" id="ACZ01489.1"/>
    </source>
</evidence>
<evidence type="ECO:0000313" key="12">
    <source>
        <dbReference type="Proteomes" id="UP000002072"/>
    </source>
</evidence>
<evidence type="ECO:0000256" key="9">
    <source>
        <dbReference type="RuleBase" id="RU003656"/>
    </source>
</evidence>
<dbReference type="GO" id="GO:0046933">
    <property type="term" value="F:proton-transporting ATP synthase activity, rotational mechanism"/>
    <property type="evidence" value="ECO:0007669"/>
    <property type="project" value="UniProtKB-UniRule"/>
</dbReference>
<comment type="subcellular location">
    <subcellularLocation>
        <location evidence="8">Cell inner membrane</location>
        <topology evidence="8">Peripheral membrane protein</topology>
    </subcellularLocation>
    <subcellularLocation>
        <location evidence="1">Endomembrane system</location>
        <topology evidence="1">Peripheral membrane protein</topology>
    </subcellularLocation>
</comment>
<evidence type="ECO:0000259" key="10">
    <source>
        <dbReference type="Pfam" id="PF02823"/>
    </source>
</evidence>
<evidence type="ECO:0000256" key="6">
    <source>
        <dbReference type="ARBA" id="ARBA00023196"/>
    </source>
</evidence>
<proteinExistence type="inferred from homology"/>
<dbReference type="OrthoDB" id="9804110at2"/>
<keyword evidence="8" id="KW-0375">Hydrogen ion transport</keyword>
<evidence type="ECO:0000256" key="4">
    <source>
        <dbReference type="ARBA" id="ARBA00023065"/>
    </source>
</evidence>
<dbReference type="RefSeq" id="WP_012859037.1">
    <property type="nucleotide sequence ID" value="NC_013515.1"/>
</dbReference>
<evidence type="ECO:0000256" key="5">
    <source>
        <dbReference type="ARBA" id="ARBA00023136"/>
    </source>
</evidence>
<evidence type="ECO:0000256" key="3">
    <source>
        <dbReference type="ARBA" id="ARBA00022448"/>
    </source>
</evidence>
<name>D1AUS9_STRM9</name>
<dbReference type="HOGENOM" id="CLU_084338_1_2_0"/>
<keyword evidence="4 8" id="KW-0406">Ion transport</keyword>
<dbReference type="KEGG" id="smf:Smon_1024"/>
<dbReference type="SUPFAM" id="SSF51344">
    <property type="entry name" value="Epsilon subunit of F1F0-ATP synthase N-terminal domain"/>
    <property type="match status" value="1"/>
</dbReference>
<feature type="domain" description="ATP synthase F1 complex delta/epsilon subunit N-terminal" evidence="10">
    <location>
        <begin position="7"/>
        <end position="86"/>
    </location>
</feature>
<keyword evidence="8" id="KW-0997">Cell inner membrane</keyword>
<dbReference type="InterPro" id="IPR001469">
    <property type="entry name" value="ATP_synth_F1_dsu/esu"/>
</dbReference>
<evidence type="ECO:0000256" key="8">
    <source>
        <dbReference type="HAMAP-Rule" id="MF_00530"/>
    </source>
</evidence>
<sequence length="130" mass="15015">MEKKDFFTLKVVTPEKIEFLSKEIKFVKVRTIRGDIGILPNHTNFMSSLGEGLMLIKSLEEEKTYYISGGFLEVNHNYVTVMAEEAMLAESEEEFKKIKQQKLERAIAAKKKEDQDILGTKKKLQDSLLR</sequence>
<dbReference type="Gene3D" id="2.60.15.10">
    <property type="entry name" value="F0F1 ATP synthase delta/epsilon subunit, N-terminal"/>
    <property type="match status" value="1"/>
</dbReference>
<keyword evidence="8" id="KW-1003">Cell membrane</keyword>
<dbReference type="GO" id="GO:0005886">
    <property type="term" value="C:plasma membrane"/>
    <property type="evidence" value="ECO:0007669"/>
    <property type="project" value="UniProtKB-SubCell"/>
</dbReference>
<dbReference type="GeneID" id="29673950"/>
<protein>
    <recommendedName>
        <fullName evidence="8">ATP synthase epsilon chain</fullName>
    </recommendedName>
    <alternativeName>
        <fullName evidence="8">ATP synthase F1 sector epsilon subunit</fullName>
    </alternativeName>
    <alternativeName>
        <fullName evidence="8">F-ATPase epsilon subunit</fullName>
    </alternativeName>
</protein>
<dbReference type="PANTHER" id="PTHR13822:SF10">
    <property type="entry name" value="ATP SYNTHASE EPSILON CHAIN, CHLOROPLASTIC"/>
    <property type="match status" value="1"/>
</dbReference>
<dbReference type="HAMAP" id="MF_00530">
    <property type="entry name" value="ATP_synth_epsil_bac"/>
    <property type="match status" value="1"/>
</dbReference>
<organism evidence="11 12">
    <name type="scientific">Streptobacillus moniliformis (strain ATCC 14647 / DSM 12112 / NCTC 10651 / 9901)</name>
    <dbReference type="NCBI Taxonomy" id="519441"/>
    <lineage>
        <taxon>Bacteria</taxon>
        <taxon>Fusobacteriati</taxon>
        <taxon>Fusobacteriota</taxon>
        <taxon>Fusobacteriia</taxon>
        <taxon>Fusobacteriales</taxon>
        <taxon>Leptotrichiaceae</taxon>
        <taxon>Streptobacillus</taxon>
    </lineage>
</organism>
<evidence type="ECO:0000256" key="2">
    <source>
        <dbReference type="ARBA" id="ARBA00005712"/>
    </source>
</evidence>
<dbReference type="STRING" id="519441.Smon_1024"/>
<gene>
    <name evidence="8" type="primary">atpC</name>
    <name evidence="11" type="ordered locus">Smon_1024</name>
</gene>
<dbReference type="EMBL" id="CP001779">
    <property type="protein sequence ID" value="ACZ01489.1"/>
    <property type="molecule type" value="Genomic_DNA"/>
</dbReference>
<keyword evidence="12" id="KW-1185">Reference proteome</keyword>
<dbReference type="InterPro" id="IPR020546">
    <property type="entry name" value="ATP_synth_F1_dsu/esu_N"/>
</dbReference>
<dbReference type="GO" id="GO:0012505">
    <property type="term" value="C:endomembrane system"/>
    <property type="evidence" value="ECO:0007669"/>
    <property type="project" value="UniProtKB-SubCell"/>
</dbReference>
<comment type="function">
    <text evidence="8">Produces ATP from ADP in the presence of a proton gradient across the membrane.</text>
</comment>
<reference evidence="11 12" key="1">
    <citation type="journal article" date="2009" name="Stand. Genomic Sci.">
        <title>Complete genome sequence of Streptobacillus moniliformis type strain (9901T).</title>
        <authorList>
            <person name="Nolan M."/>
            <person name="Gronow S."/>
            <person name="Lapidus A."/>
            <person name="Ivanova N."/>
            <person name="Copeland A."/>
            <person name="Lucas S."/>
            <person name="Del Rio T.G."/>
            <person name="Chen F."/>
            <person name="Tice H."/>
            <person name="Pitluck S."/>
            <person name="Cheng J.F."/>
            <person name="Sims D."/>
            <person name="Meincke L."/>
            <person name="Bruce D."/>
            <person name="Goodwin L."/>
            <person name="Brettin T."/>
            <person name="Han C."/>
            <person name="Detter J.C."/>
            <person name="Ovchinikova G."/>
            <person name="Pati A."/>
            <person name="Mavromatis K."/>
            <person name="Mikhailova N."/>
            <person name="Chen A."/>
            <person name="Palaniappan K."/>
            <person name="Land M."/>
            <person name="Hauser L."/>
            <person name="Chang Y.J."/>
            <person name="Jeffries C.D."/>
            <person name="Rohde M."/>
            <person name="Sproer C."/>
            <person name="Goker M."/>
            <person name="Bristow J."/>
            <person name="Eisen J.A."/>
            <person name="Markowitz V."/>
            <person name="Hugenholtz P."/>
            <person name="Kyrpides N.C."/>
            <person name="Klenk H.P."/>
            <person name="Chain P."/>
        </authorList>
    </citation>
    <scope>NUCLEOTIDE SEQUENCE [LARGE SCALE GENOMIC DNA]</scope>
    <source>
        <strain evidence="12">ATCC 14647 / DSM 12112 / NCTC 10651 / 9901</strain>
    </source>
</reference>
<comment type="similarity">
    <text evidence="2 8 9">Belongs to the ATPase epsilon chain family.</text>
</comment>
<dbReference type="Proteomes" id="UP000002072">
    <property type="component" value="Chromosome"/>
</dbReference>